<dbReference type="InterPro" id="IPR036271">
    <property type="entry name" value="Tet_transcr_reg_TetR-rel_C_sf"/>
</dbReference>
<proteinExistence type="predicted"/>
<name>A0A919W593_9ACTN</name>
<dbReference type="EMBL" id="BOQP01000042">
    <property type="protein sequence ID" value="GIM80293.1"/>
    <property type="molecule type" value="Genomic_DNA"/>
</dbReference>
<keyword evidence="2" id="KW-1185">Reference proteome</keyword>
<dbReference type="AlphaFoldDB" id="A0A919W593"/>
<dbReference type="Proteomes" id="UP000680865">
    <property type="component" value="Unassembled WGS sequence"/>
</dbReference>
<sequence>MRFAVRALLADHPAAPARKLEAFAVMNATTAPFALNEIGAVERPARAVEDAGRAARPARAAGRPDAYLAHAIAAGGHPYLTAALAGMTPTAPDPGGRFESVLADVLTGLLGPA</sequence>
<gene>
    <name evidence="1" type="ORF">Aco04nite_69970</name>
</gene>
<dbReference type="Gene3D" id="1.10.357.10">
    <property type="entry name" value="Tetracycline Repressor, domain 2"/>
    <property type="match status" value="1"/>
</dbReference>
<evidence type="ECO:0000313" key="2">
    <source>
        <dbReference type="Proteomes" id="UP000680865"/>
    </source>
</evidence>
<accession>A0A919W593</accession>
<reference evidence="1" key="1">
    <citation type="submission" date="2021-03" db="EMBL/GenBank/DDBJ databases">
        <title>Whole genome shotgun sequence of Actinoplanes consettensis NBRC 14913.</title>
        <authorList>
            <person name="Komaki H."/>
            <person name="Tamura T."/>
        </authorList>
    </citation>
    <scope>NUCLEOTIDE SEQUENCE</scope>
    <source>
        <strain evidence="1">NBRC 14913</strain>
    </source>
</reference>
<evidence type="ECO:0000313" key="1">
    <source>
        <dbReference type="EMBL" id="GIM80293.1"/>
    </source>
</evidence>
<comment type="caution">
    <text evidence="1">The sequence shown here is derived from an EMBL/GenBank/DDBJ whole genome shotgun (WGS) entry which is preliminary data.</text>
</comment>
<protein>
    <submittedName>
        <fullName evidence="1">Uncharacterized protein</fullName>
    </submittedName>
</protein>
<organism evidence="1 2">
    <name type="scientific">Winogradskya consettensis</name>
    <dbReference type="NCBI Taxonomy" id="113560"/>
    <lineage>
        <taxon>Bacteria</taxon>
        <taxon>Bacillati</taxon>
        <taxon>Actinomycetota</taxon>
        <taxon>Actinomycetes</taxon>
        <taxon>Micromonosporales</taxon>
        <taxon>Micromonosporaceae</taxon>
        <taxon>Winogradskya</taxon>
    </lineage>
</organism>
<dbReference type="SUPFAM" id="SSF48498">
    <property type="entry name" value="Tetracyclin repressor-like, C-terminal domain"/>
    <property type="match status" value="1"/>
</dbReference>